<dbReference type="AlphaFoldDB" id="A0A7K1U5B0"/>
<dbReference type="GO" id="GO:0015562">
    <property type="term" value="F:efflux transmembrane transporter activity"/>
    <property type="evidence" value="ECO:0007669"/>
    <property type="project" value="InterPro"/>
</dbReference>
<feature type="coiled-coil region" evidence="8">
    <location>
        <begin position="343"/>
        <end position="377"/>
    </location>
</feature>
<feature type="chain" id="PRO_5029808679" evidence="9">
    <location>
        <begin position="21"/>
        <end position="444"/>
    </location>
</feature>
<dbReference type="InterPro" id="IPR051906">
    <property type="entry name" value="TolC-like"/>
</dbReference>
<dbReference type="Proteomes" id="UP000461730">
    <property type="component" value="Unassembled WGS sequence"/>
</dbReference>
<keyword evidence="7" id="KW-0998">Cell outer membrane</keyword>
<dbReference type="GO" id="GO:1990281">
    <property type="term" value="C:efflux pump complex"/>
    <property type="evidence" value="ECO:0007669"/>
    <property type="project" value="TreeGrafter"/>
</dbReference>
<reference evidence="10 11" key="1">
    <citation type="submission" date="2019-12" db="EMBL/GenBank/DDBJ databases">
        <title>Chitinophaga sp. strain ysch24 (GDMCC 1.1355), whole genome shotgun sequence.</title>
        <authorList>
            <person name="Zhang X."/>
        </authorList>
    </citation>
    <scope>NUCLEOTIDE SEQUENCE [LARGE SCALE GENOMIC DNA]</scope>
    <source>
        <strain evidence="11">ysch24</strain>
    </source>
</reference>
<evidence type="ECO:0000256" key="8">
    <source>
        <dbReference type="SAM" id="Coils"/>
    </source>
</evidence>
<dbReference type="PANTHER" id="PTHR30026">
    <property type="entry name" value="OUTER MEMBRANE PROTEIN TOLC"/>
    <property type="match status" value="1"/>
</dbReference>
<evidence type="ECO:0000256" key="3">
    <source>
        <dbReference type="ARBA" id="ARBA00022448"/>
    </source>
</evidence>
<evidence type="ECO:0000256" key="1">
    <source>
        <dbReference type="ARBA" id="ARBA00004442"/>
    </source>
</evidence>
<dbReference type="RefSeq" id="WP_157307000.1">
    <property type="nucleotide sequence ID" value="NZ_WRXN01000006.1"/>
</dbReference>
<dbReference type="GO" id="GO:0015288">
    <property type="term" value="F:porin activity"/>
    <property type="evidence" value="ECO:0007669"/>
    <property type="project" value="TreeGrafter"/>
</dbReference>
<comment type="similarity">
    <text evidence="2">Belongs to the outer membrane factor (OMF) (TC 1.B.17) family.</text>
</comment>
<dbReference type="SUPFAM" id="SSF56954">
    <property type="entry name" value="Outer membrane efflux proteins (OEP)"/>
    <property type="match status" value="1"/>
</dbReference>
<comment type="subcellular location">
    <subcellularLocation>
        <location evidence="1">Cell outer membrane</location>
    </subcellularLocation>
</comment>
<evidence type="ECO:0000313" key="11">
    <source>
        <dbReference type="Proteomes" id="UP000461730"/>
    </source>
</evidence>
<sequence>MKNIQYCLLLLLLAPGFLHAQQRWDLKSCLSYGLKYHRSTRVYQNEKIAANEKAKEALASYLPSIEGTGGLADNIKPQVSIIPAGLFSPTDMKVAFTKRYNTSTQVELNQPIFDQSAIIGLKANKYNKETADLNIRNNDEALIYNISNAYYQVHIYQLQLMLLHANEETYREQLRISELGVSKGVTAEVDLNKIRVNYNNTMSDINVAERNLEQVSLQLKNEMGYPLSEALLIDTLTLTSTLPVPETQRPDTFQVDNRSDFLLSKAKASLLDINAKQTRAGKLPTLSLYARYGSNGFGDKLGQSFSSQNTFSVIGLTLKVPIFNGFKKNAQYQQARIDLLNAQENMKLDADKYKVEYENAKTKLVKAEANVANDNRNIELARSVFESTNLQYQKGVTDLTDWLNAQNSLKEAQNNYLNSLYSFYTARIDLEKANGTLKEYYNSL</sequence>
<evidence type="ECO:0000256" key="4">
    <source>
        <dbReference type="ARBA" id="ARBA00022452"/>
    </source>
</evidence>
<proteinExistence type="inferred from homology"/>
<organism evidence="10 11">
    <name type="scientific">Chitinophaga tropicalis</name>
    <dbReference type="NCBI Taxonomy" id="2683588"/>
    <lineage>
        <taxon>Bacteria</taxon>
        <taxon>Pseudomonadati</taxon>
        <taxon>Bacteroidota</taxon>
        <taxon>Chitinophagia</taxon>
        <taxon>Chitinophagales</taxon>
        <taxon>Chitinophagaceae</taxon>
        <taxon>Chitinophaga</taxon>
    </lineage>
</organism>
<keyword evidence="4" id="KW-1134">Transmembrane beta strand</keyword>
<evidence type="ECO:0000256" key="5">
    <source>
        <dbReference type="ARBA" id="ARBA00022692"/>
    </source>
</evidence>
<dbReference type="PANTHER" id="PTHR30026:SF20">
    <property type="entry name" value="OUTER MEMBRANE PROTEIN TOLC"/>
    <property type="match status" value="1"/>
</dbReference>
<keyword evidence="11" id="KW-1185">Reference proteome</keyword>
<keyword evidence="3" id="KW-0813">Transport</keyword>
<protein>
    <submittedName>
        <fullName evidence="10">TolC family protein</fullName>
    </submittedName>
</protein>
<keyword evidence="8" id="KW-0175">Coiled coil</keyword>
<evidence type="ECO:0000256" key="7">
    <source>
        <dbReference type="ARBA" id="ARBA00023237"/>
    </source>
</evidence>
<feature type="signal peptide" evidence="9">
    <location>
        <begin position="1"/>
        <end position="20"/>
    </location>
</feature>
<dbReference type="GO" id="GO:0009279">
    <property type="term" value="C:cell outer membrane"/>
    <property type="evidence" value="ECO:0007669"/>
    <property type="project" value="UniProtKB-SubCell"/>
</dbReference>
<dbReference type="Pfam" id="PF02321">
    <property type="entry name" value="OEP"/>
    <property type="match status" value="2"/>
</dbReference>
<name>A0A7K1U5B0_9BACT</name>
<comment type="caution">
    <text evidence="10">The sequence shown here is derived from an EMBL/GenBank/DDBJ whole genome shotgun (WGS) entry which is preliminary data.</text>
</comment>
<evidence type="ECO:0000256" key="9">
    <source>
        <dbReference type="SAM" id="SignalP"/>
    </source>
</evidence>
<accession>A0A7K1U5B0</accession>
<dbReference type="Gene3D" id="1.20.1600.10">
    <property type="entry name" value="Outer membrane efflux proteins (OEP)"/>
    <property type="match status" value="1"/>
</dbReference>
<keyword evidence="9" id="KW-0732">Signal</keyword>
<dbReference type="EMBL" id="WRXN01000006">
    <property type="protein sequence ID" value="MVT09552.1"/>
    <property type="molecule type" value="Genomic_DNA"/>
</dbReference>
<dbReference type="InterPro" id="IPR003423">
    <property type="entry name" value="OMP_efflux"/>
</dbReference>
<evidence type="ECO:0000256" key="2">
    <source>
        <dbReference type="ARBA" id="ARBA00007613"/>
    </source>
</evidence>
<evidence type="ECO:0000313" key="10">
    <source>
        <dbReference type="EMBL" id="MVT09552.1"/>
    </source>
</evidence>
<keyword evidence="5" id="KW-0812">Transmembrane</keyword>
<keyword evidence="6" id="KW-0472">Membrane</keyword>
<gene>
    <name evidence="10" type="ORF">GO493_14885</name>
</gene>
<evidence type="ECO:0000256" key="6">
    <source>
        <dbReference type="ARBA" id="ARBA00023136"/>
    </source>
</evidence>